<dbReference type="OrthoDB" id="5357075at2759"/>
<dbReference type="EMBL" id="PDNA01000141">
    <property type="protein sequence ID" value="PGH10839.1"/>
    <property type="molecule type" value="Genomic_DNA"/>
</dbReference>
<dbReference type="Proteomes" id="UP000224634">
    <property type="component" value="Unassembled WGS sequence"/>
</dbReference>
<name>A0A2B7XPC7_POLH7</name>
<organism evidence="2 3">
    <name type="scientific">Polytolypa hystricis (strain UAMH7299)</name>
    <dbReference type="NCBI Taxonomy" id="1447883"/>
    <lineage>
        <taxon>Eukaryota</taxon>
        <taxon>Fungi</taxon>
        <taxon>Dikarya</taxon>
        <taxon>Ascomycota</taxon>
        <taxon>Pezizomycotina</taxon>
        <taxon>Eurotiomycetes</taxon>
        <taxon>Eurotiomycetidae</taxon>
        <taxon>Onygenales</taxon>
        <taxon>Onygenales incertae sedis</taxon>
        <taxon>Polytolypa</taxon>
    </lineage>
</organism>
<evidence type="ECO:0000256" key="1">
    <source>
        <dbReference type="SAM" id="MobiDB-lite"/>
    </source>
</evidence>
<keyword evidence="3" id="KW-1185">Reference proteome</keyword>
<dbReference type="AlphaFoldDB" id="A0A2B7XPC7"/>
<reference evidence="2 3" key="1">
    <citation type="submission" date="2017-10" db="EMBL/GenBank/DDBJ databases">
        <title>Comparative genomics in systemic dimorphic fungi from Ajellomycetaceae.</title>
        <authorList>
            <person name="Munoz J.F."/>
            <person name="Mcewen J.G."/>
            <person name="Clay O.K."/>
            <person name="Cuomo C.A."/>
        </authorList>
    </citation>
    <scope>NUCLEOTIDE SEQUENCE [LARGE SCALE GENOMIC DNA]</scope>
    <source>
        <strain evidence="2 3">UAMH7299</strain>
    </source>
</reference>
<accession>A0A2B7XPC7</accession>
<feature type="region of interest" description="Disordered" evidence="1">
    <location>
        <begin position="63"/>
        <end position="89"/>
    </location>
</feature>
<sequence length="327" mass="36146">MSSSVLHHCPFCGHDTEISDYLAAFAENPYCRQCGLSASESDGKMQDDLAALFARQMTVTGVPQSTNPNIASVPTPQTPALPPSPSQDTTQPIVYSITQHYHHSSHLVAPAPGSGQSSIDYDILGRRDVTAENMLLHHNVNASFLFPSQLTMFEQAGVEQKARLIELWQISPPDNPIPSSSKTLEHVRVPDPQRLGDMQPVPNMLNNVGSNMRGAAVERQHGVDSMDQDGMEDIDGHNAEPYVVSGYESLAQREYEHSAKKAAGQTNSALDTYNQATDPVYKGHDMWHQLAPEQPVEHQYGAFEQRNTYFGCGIRRAHWLDDHEMLS</sequence>
<proteinExistence type="predicted"/>
<evidence type="ECO:0000313" key="3">
    <source>
        <dbReference type="Proteomes" id="UP000224634"/>
    </source>
</evidence>
<protein>
    <submittedName>
        <fullName evidence="2">Uncharacterized protein</fullName>
    </submittedName>
</protein>
<dbReference type="STRING" id="1447883.A0A2B7XPC7"/>
<feature type="compositionally biased region" description="Pro residues" evidence="1">
    <location>
        <begin position="76"/>
        <end position="85"/>
    </location>
</feature>
<feature type="compositionally biased region" description="Polar residues" evidence="1">
    <location>
        <begin position="63"/>
        <end position="72"/>
    </location>
</feature>
<evidence type="ECO:0000313" key="2">
    <source>
        <dbReference type="EMBL" id="PGH10839.1"/>
    </source>
</evidence>
<gene>
    <name evidence="2" type="ORF">AJ80_07390</name>
</gene>
<comment type="caution">
    <text evidence="2">The sequence shown here is derived from an EMBL/GenBank/DDBJ whole genome shotgun (WGS) entry which is preliminary data.</text>
</comment>